<gene>
    <name evidence="4" type="ORF">NTEN_LOCUS18042</name>
</gene>
<evidence type="ECO:0000313" key="5">
    <source>
        <dbReference type="Proteomes" id="UP000479000"/>
    </source>
</evidence>
<evidence type="ECO:0000313" key="4">
    <source>
        <dbReference type="EMBL" id="CAB0013431.1"/>
    </source>
</evidence>
<dbReference type="SUPFAM" id="SSF54236">
    <property type="entry name" value="Ubiquitin-like"/>
    <property type="match status" value="1"/>
</dbReference>
<protein>
    <recommendedName>
        <fullName evidence="3">SNRNP25 ubiquitin-like domain-containing protein</fullName>
    </recommendedName>
</protein>
<dbReference type="GO" id="GO:0005689">
    <property type="term" value="C:U12-type spliceosomal complex"/>
    <property type="evidence" value="ECO:0007669"/>
    <property type="project" value="TreeGrafter"/>
</dbReference>
<dbReference type="Pfam" id="PF18036">
    <property type="entry name" value="Ubiquitin_4"/>
    <property type="match status" value="1"/>
</dbReference>
<feature type="region of interest" description="Disordered" evidence="2">
    <location>
        <begin position="344"/>
        <end position="369"/>
    </location>
</feature>
<dbReference type="Gene3D" id="3.10.20.90">
    <property type="entry name" value="Phosphatidylinositol 3-kinase Catalytic Subunit, Chain A, domain 1"/>
    <property type="match status" value="1"/>
</dbReference>
<evidence type="ECO:0000256" key="1">
    <source>
        <dbReference type="SAM" id="Coils"/>
    </source>
</evidence>
<dbReference type="PANTHER" id="PTHR14942">
    <property type="entry name" value="U11/U12 SMALL NUCLEAR RIBONUCLEOPROTEIN 25 KDA PROTEIN"/>
    <property type="match status" value="1"/>
</dbReference>
<dbReference type="InterPro" id="IPR039690">
    <property type="entry name" value="SNRNP25"/>
</dbReference>
<evidence type="ECO:0000259" key="3">
    <source>
        <dbReference type="Pfam" id="PF18036"/>
    </source>
</evidence>
<organism evidence="4 5">
    <name type="scientific">Nesidiocoris tenuis</name>
    <dbReference type="NCBI Taxonomy" id="355587"/>
    <lineage>
        <taxon>Eukaryota</taxon>
        <taxon>Metazoa</taxon>
        <taxon>Ecdysozoa</taxon>
        <taxon>Arthropoda</taxon>
        <taxon>Hexapoda</taxon>
        <taxon>Insecta</taxon>
        <taxon>Pterygota</taxon>
        <taxon>Neoptera</taxon>
        <taxon>Paraneoptera</taxon>
        <taxon>Hemiptera</taxon>
        <taxon>Heteroptera</taxon>
        <taxon>Panheteroptera</taxon>
        <taxon>Cimicomorpha</taxon>
        <taxon>Miridae</taxon>
        <taxon>Dicyphina</taxon>
        <taxon>Nesidiocoris</taxon>
    </lineage>
</organism>
<evidence type="ECO:0000256" key="2">
    <source>
        <dbReference type="SAM" id="MobiDB-lite"/>
    </source>
</evidence>
<dbReference type="PANTHER" id="PTHR14942:SF0">
    <property type="entry name" value="U11_U12 SMALL NUCLEAR RIBONUCLEOPROTEIN 25 KDA PROTEIN"/>
    <property type="match status" value="1"/>
</dbReference>
<dbReference type="AlphaFoldDB" id="A0A6H5HCD9"/>
<dbReference type="Proteomes" id="UP000479000">
    <property type="component" value="Unassembled WGS sequence"/>
</dbReference>
<dbReference type="InterPro" id="IPR040610">
    <property type="entry name" value="SNRNP25_ubiquitin"/>
</dbReference>
<name>A0A6H5HCD9_9HEMI</name>
<reference evidence="4 5" key="1">
    <citation type="submission" date="2020-02" db="EMBL/GenBank/DDBJ databases">
        <authorList>
            <person name="Ferguson B K."/>
        </authorList>
    </citation>
    <scope>NUCLEOTIDE SEQUENCE [LARGE SCALE GENOMIC DNA]</scope>
</reference>
<keyword evidence="5" id="KW-1185">Reference proteome</keyword>
<dbReference type="GO" id="GO:0000398">
    <property type="term" value="P:mRNA splicing, via spliceosome"/>
    <property type="evidence" value="ECO:0007669"/>
    <property type="project" value="InterPro"/>
</dbReference>
<keyword evidence="1" id="KW-0175">Coiled coil</keyword>
<proteinExistence type="predicted"/>
<dbReference type="InterPro" id="IPR029071">
    <property type="entry name" value="Ubiquitin-like_domsf"/>
</dbReference>
<sequence>MTSPAEDERVLFSHDELMEITKSTLKELIASDELLSYLPPDVTAEEVAAELALRHGQSMSINLHKENGQIWKVVVPKGGRVVDLKRAIRRSVNAQLAREGVKKKISWRYVWRTNHLAFEGQILDDDSALLVDVGIRNKCDLRFVKRRREKNFSNRRLSKKSDFSGTDNNIQILNRVPKRTLRAKAHEQYRFALILLKILSSHENVGNCLRNSRSNSSLKEITRFESWSTTASKSTTDETASSLKTDSDDLGSDFEAWAASQEVLADWKSKVERMEKQKQTLRSWMSETVVKVHGNIKKMIEFTENVQNGRAKKPEPDSMYSNCSSAEDLSIISSTLMVDCVSSADSSGQLTPETKKTSSAENNGLEADNHQIRDTEERISGSKNPEEIFQRMPVQRRNFFSGHNRRCDVLRNSMAKIAPRKYVNPAYAHVKSRNDRTDKSVSTEMETASKPSWKLLKIPPDDDSDVTASSCEEKVKRKTDFSEILAFSVDRYRLTRFLFGVKENPFGQMVSQGCFQFGRLLTAVRHVDARLDDEREERQRAERLLAIATWNGRISDFYRRLSATKTIRHEDHPPTASLRGSTAD</sequence>
<feature type="domain" description="SNRNP25 ubiquitin-like" evidence="3">
    <location>
        <begin position="59"/>
        <end position="146"/>
    </location>
</feature>
<accession>A0A6H5HCD9</accession>
<dbReference type="CDD" id="cd17058">
    <property type="entry name" value="Ubl_SNRNP25"/>
    <property type="match status" value="1"/>
</dbReference>
<dbReference type="EMBL" id="CADCXU010026668">
    <property type="protein sequence ID" value="CAB0013431.1"/>
    <property type="molecule type" value="Genomic_DNA"/>
</dbReference>
<feature type="coiled-coil region" evidence="1">
    <location>
        <begin position="524"/>
        <end position="551"/>
    </location>
</feature>
<dbReference type="OrthoDB" id="72819at2759"/>